<feature type="transmembrane region" description="Helical" evidence="7">
    <location>
        <begin position="141"/>
        <end position="160"/>
    </location>
</feature>
<keyword evidence="6 7" id="KW-0472">Membrane</keyword>
<feature type="domain" description="ABC transmembrane type-1" evidence="8">
    <location>
        <begin position="79"/>
        <end position="292"/>
    </location>
</feature>
<keyword evidence="2 7" id="KW-0813">Transport</keyword>
<dbReference type="GO" id="GO:0055085">
    <property type="term" value="P:transmembrane transport"/>
    <property type="evidence" value="ECO:0007669"/>
    <property type="project" value="InterPro"/>
</dbReference>
<feature type="transmembrane region" description="Helical" evidence="7">
    <location>
        <begin position="42"/>
        <end position="66"/>
    </location>
</feature>
<evidence type="ECO:0000313" key="9">
    <source>
        <dbReference type="EMBL" id="SIM80529.1"/>
    </source>
</evidence>
<dbReference type="KEGG" id="cdiv:CPM_1640"/>
<dbReference type="PANTHER" id="PTHR43005">
    <property type="entry name" value="BLR7065 PROTEIN"/>
    <property type="match status" value="1"/>
</dbReference>
<comment type="subcellular location">
    <subcellularLocation>
        <location evidence="1 7">Cell membrane</location>
        <topology evidence="1 7">Multi-pass membrane protein</topology>
    </subcellularLocation>
</comment>
<dbReference type="Proteomes" id="UP000195607">
    <property type="component" value="Chromosome I"/>
</dbReference>
<evidence type="ECO:0000256" key="3">
    <source>
        <dbReference type="ARBA" id="ARBA00022475"/>
    </source>
</evidence>
<dbReference type="SUPFAM" id="SSF161098">
    <property type="entry name" value="MetI-like"/>
    <property type="match status" value="1"/>
</dbReference>
<dbReference type="GO" id="GO:0005886">
    <property type="term" value="C:plasma membrane"/>
    <property type="evidence" value="ECO:0007669"/>
    <property type="project" value="UniProtKB-SubCell"/>
</dbReference>
<dbReference type="Proteomes" id="UP000187822">
    <property type="component" value="Chromosome I"/>
</dbReference>
<dbReference type="RefSeq" id="WP_077076584.1">
    <property type="nucleotide sequence ID" value="NZ_LT671858.1"/>
</dbReference>
<dbReference type="CDD" id="cd06261">
    <property type="entry name" value="TM_PBP2"/>
    <property type="match status" value="1"/>
</dbReference>
<dbReference type="InterPro" id="IPR000515">
    <property type="entry name" value="MetI-like"/>
</dbReference>
<feature type="transmembrane region" description="Helical" evidence="7">
    <location>
        <begin position="265"/>
        <end position="293"/>
    </location>
</feature>
<dbReference type="PANTHER" id="PTHR43005:SF1">
    <property type="entry name" value="SPERMIDINE_PUTRESCINE TRANSPORT SYSTEM PERMEASE PROTEIN"/>
    <property type="match status" value="1"/>
</dbReference>
<feature type="transmembrane region" description="Helical" evidence="7">
    <location>
        <begin position="224"/>
        <end position="245"/>
    </location>
</feature>
<feature type="transmembrane region" description="Helical" evidence="7">
    <location>
        <begin position="166"/>
        <end position="186"/>
    </location>
</feature>
<gene>
    <name evidence="10" type="ORF">CPM_1640</name>
    <name evidence="9" type="ORF">CSP5_1674</name>
</gene>
<dbReference type="GeneID" id="41588916"/>
<organism evidence="9 12">
    <name type="scientific">Cuniculiplasma divulgatum</name>
    <dbReference type="NCBI Taxonomy" id="1673428"/>
    <lineage>
        <taxon>Archaea</taxon>
        <taxon>Methanobacteriati</taxon>
        <taxon>Thermoplasmatota</taxon>
        <taxon>Thermoplasmata</taxon>
        <taxon>Thermoplasmatales</taxon>
        <taxon>Cuniculiplasmataceae</taxon>
        <taxon>Cuniculiplasma</taxon>
    </lineage>
</organism>
<evidence type="ECO:0000313" key="11">
    <source>
        <dbReference type="Proteomes" id="UP000187822"/>
    </source>
</evidence>
<feature type="transmembrane region" description="Helical" evidence="7">
    <location>
        <begin position="16"/>
        <end position="36"/>
    </location>
</feature>
<feature type="transmembrane region" description="Helical" evidence="7">
    <location>
        <begin position="78"/>
        <end position="104"/>
    </location>
</feature>
<name>A0A1N5W6B9_9ARCH</name>
<dbReference type="InterPro" id="IPR035906">
    <property type="entry name" value="MetI-like_sf"/>
</dbReference>
<dbReference type="Pfam" id="PF00528">
    <property type="entry name" value="BPD_transp_1"/>
    <property type="match status" value="1"/>
</dbReference>
<evidence type="ECO:0000259" key="8">
    <source>
        <dbReference type="PROSITE" id="PS50928"/>
    </source>
</evidence>
<reference evidence="9 12" key="1">
    <citation type="submission" date="2016-04" db="EMBL/GenBank/DDBJ databases">
        <authorList>
            <person name="Evans L.H."/>
            <person name="Alamgir A."/>
            <person name="Owens N."/>
            <person name="Weber N.D."/>
            <person name="Virtaneva K."/>
            <person name="Barbian K."/>
            <person name="Babar A."/>
            <person name="Rosenke K."/>
        </authorList>
    </citation>
    <scope>NUCLEOTIDE SEQUENCE [LARGE SCALE GENOMIC DNA]</scope>
    <source>
        <strain evidence="9">S5</strain>
        <strain evidence="12">S5(T) (JCM 30642 \VKM B-2941)</strain>
    </source>
</reference>
<evidence type="ECO:0000256" key="2">
    <source>
        <dbReference type="ARBA" id="ARBA00022448"/>
    </source>
</evidence>
<evidence type="ECO:0000256" key="6">
    <source>
        <dbReference type="ARBA" id="ARBA00023136"/>
    </source>
</evidence>
<evidence type="ECO:0000256" key="4">
    <source>
        <dbReference type="ARBA" id="ARBA00022692"/>
    </source>
</evidence>
<dbReference type="SUPFAM" id="SSF160964">
    <property type="entry name" value="MalF N-terminal region-like"/>
    <property type="match status" value="1"/>
</dbReference>
<keyword evidence="3" id="KW-1003">Cell membrane</keyword>
<keyword evidence="11" id="KW-1185">Reference proteome</keyword>
<accession>A0A1N5W6B9</accession>
<evidence type="ECO:0000313" key="10">
    <source>
        <dbReference type="EMBL" id="SJK85427.1"/>
    </source>
</evidence>
<keyword evidence="5 7" id="KW-1133">Transmembrane helix</keyword>
<reference evidence="10" key="2">
    <citation type="submission" date="2016-06" db="EMBL/GenBank/DDBJ databases">
        <authorList>
            <person name="Olsen C.W."/>
            <person name="Carey S."/>
            <person name="Hinshaw L."/>
            <person name="Karasin A.I."/>
        </authorList>
    </citation>
    <scope>NUCLEOTIDE SEQUENCE [LARGE SCALE GENOMIC DNA]</scope>
    <source>
        <strain evidence="10">PM4</strain>
    </source>
</reference>
<dbReference type="PROSITE" id="PS50928">
    <property type="entry name" value="ABC_TM1"/>
    <property type="match status" value="1"/>
</dbReference>
<protein>
    <submittedName>
        <fullName evidence="9">CUT1 family ABC transporter permease</fullName>
    </submittedName>
</protein>
<evidence type="ECO:0000256" key="1">
    <source>
        <dbReference type="ARBA" id="ARBA00004651"/>
    </source>
</evidence>
<dbReference type="EMBL" id="LT719092">
    <property type="protein sequence ID" value="SJK85427.1"/>
    <property type="molecule type" value="Genomic_DNA"/>
</dbReference>
<keyword evidence="4 7" id="KW-0812">Transmembrane</keyword>
<dbReference type="STRING" id="1673428.CPM_1640"/>
<proteinExistence type="inferred from homology"/>
<feature type="transmembrane region" description="Helical" evidence="7">
    <location>
        <begin position="110"/>
        <end position="129"/>
    </location>
</feature>
<evidence type="ECO:0000256" key="5">
    <source>
        <dbReference type="ARBA" id="ARBA00022989"/>
    </source>
</evidence>
<sequence length="300" mass="33503">MFPSESRQLKDKENSIIFYILALIPAFLYLGIFFIYPLFLSIYYSFTNISLLNINNFNFVGFFNYTRLFTSSIFEQSIVITIVFFVFSAVIGQMFFGAIVAYVINGTNKFFGTIITLTILMAWATPQVVSGITWYSTLSYVPMGLANYILNSIGVAPIHFLSFHNALYMIIIANAWLGMGFSVLLFSSAIKNINPSVIKATVVDGAGSFSRFFRIIFPMLKQTILTDMILITLWTLGAFTLIFVLTHGGPSDSTNILTIYQYNTAFSVFNVGLANAIGVIIILAGVIMSLLYLKVIKIED</sequence>
<comment type="similarity">
    <text evidence="7">Belongs to the binding-protein-dependent transport system permease family.</text>
</comment>
<evidence type="ECO:0000313" key="12">
    <source>
        <dbReference type="Proteomes" id="UP000195607"/>
    </source>
</evidence>
<dbReference type="AlphaFoldDB" id="A0A1N5W6B9"/>
<evidence type="ECO:0000256" key="7">
    <source>
        <dbReference type="RuleBase" id="RU363032"/>
    </source>
</evidence>
<dbReference type="OrthoDB" id="45815at2157"/>
<dbReference type="Gene3D" id="1.10.3720.10">
    <property type="entry name" value="MetI-like"/>
    <property type="match status" value="1"/>
</dbReference>
<dbReference type="EMBL" id="LT671858">
    <property type="protein sequence ID" value="SIM80529.1"/>
    <property type="molecule type" value="Genomic_DNA"/>
</dbReference>
<reference evidence="11" key="3">
    <citation type="submission" date="2016-06" db="EMBL/GenBank/DDBJ databases">
        <authorList>
            <person name="Toshchakov V.S."/>
        </authorList>
    </citation>
    <scope>NUCLEOTIDE SEQUENCE [LARGE SCALE GENOMIC DNA]</scope>
    <source>
        <strain>PM4 (JCM 30641</strain>
        <strain evidence="11">\VKM B-2940)</strain>
    </source>
</reference>